<evidence type="ECO:0000259" key="6">
    <source>
        <dbReference type="Pfam" id="PF01957"/>
    </source>
</evidence>
<feature type="domain" description="NfeD-like C-terminal" evidence="6">
    <location>
        <begin position="407"/>
        <end position="457"/>
    </location>
</feature>
<comment type="subcellular location">
    <subcellularLocation>
        <location evidence="1">Membrane</location>
        <topology evidence="1">Multi-pass membrane protein</topology>
    </subcellularLocation>
</comment>
<feature type="transmembrane region" description="Helical" evidence="5">
    <location>
        <begin position="296"/>
        <end position="313"/>
    </location>
</feature>
<dbReference type="Gene3D" id="3.90.226.10">
    <property type="entry name" value="2-enoyl-CoA Hydratase, Chain A, domain 1"/>
    <property type="match status" value="1"/>
</dbReference>
<dbReference type="InterPro" id="IPR056738">
    <property type="entry name" value="NfeD1b_N"/>
</dbReference>
<evidence type="ECO:0000256" key="1">
    <source>
        <dbReference type="ARBA" id="ARBA00004141"/>
    </source>
</evidence>
<reference evidence="9 10" key="1">
    <citation type="journal article" date="2018" name="ISME J.">
        <title>A methanotrophic archaeon couples anaerobic oxidation of methane to Fe(III) reduction.</title>
        <authorList>
            <person name="Cai C."/>
            <person name="Leu A.O."/>
            <person name="Xie G.J."/>
            <person name="Guo J."/>
            <person name="Feng Y."/>
            <person name="Zhao J.X."/>
            <person name="Tyson G.W."/>
            <person name="Yuan Z."/>
            <person name="Hu S."/>
        </authorList>
    </citation>
    <scope>NUCLEOTIDE SEQUENCE [LARGE SCALE GENOMIC DNA]</scope>
    <source>
        <strain evidence="9">FeB_12</strain>
    </source>
</reference>
<evidence type="ECO:0000256" key="2">
    <source>
        <dbReference type="ARBA" id="ARBA00022692"/>
    </source>
</evidence>
<dbReference type="InterPro" id="IPR056739">
    <property type="entry name" value="NfeD_membrane"/>
</dbReference>
<organism evidence="9 10">
    <name type="scientific">candidate division GN15 bacterium</name>
    <dbReference type="NCBI Taxonomy" id="2072418"/>
    <lineage>
        <taxon>Bacteria</taxon>
        <taxon>candidate division GN15</taxon>
    </lineage>
</organism>
<gene>
    <name evidence="9" type="ORF">C3F09_11880</name>
</gene>
<dbReference type="PANTHER" id="PTHR33507">
    <property type="entry name" value="INNER MEMBRANE PROTEIN YBBJ"/>
    <property type="match status" value="1"/>
</dbReference>
<dbReference type="InterPro" id="IPR029045">
    <property type="entry name" value="ClpP/crotonase-like_dom_sf"/>
</dbReference>
<dbReference type="CDD" id="cd07020">
    <property type="entry name" value="Clp_protease_NfeD_1"/>
    <property type="match status" value="1"/>
</dbReference>
<dbReference type="InterPro" id="IPR012340">
    <property type="entry name" value="NA-bd_OB-fold"/>
</dbReference>
<feature type="transmembrane region" description="Helical" evidence="5">
    <location>
        <begin position="269"/>
        <end position="289"/>
    </location>
</feature>
<feature type="transmembrane region" description="Helical" evidence="5">
    <location>
        <begin position="368"/>
        <end position="394"/>
    </location>
</feature>
<dbReference type="Pfam" id="PF24961">
    <property type="entry name" value="NfeD_membrane"/>
    <property type="match status" value="1"/>
</dbReference>
<dbReference type="Pfam" id="PF25145">
    <property type="entry name" value="NfeD1b_N"/>
    <property type="match status" value="1"/>
</dbReference>
<keyword evidence="9" id="KW-0645">Protease</keyword>
<dbReference type="SUPFAM" id="SSF52096">
    <property type="entry name" value="ClpP/crotonase"/>
    <property type="match status" value="1"/>
</dbReference>
<keyword evidence="2 5" id="KW-0812">Transmembrane</keyword>
<name>A0A855X025_9BACT</name>
<evidence type="ECO:0000313" key="9">
    <source>
        <dbReference type="EMBL" id="PWB68330.1"/>
    </source>
</evidence>
<dbReference type="GO" id="GO:0006508">
    <property type="term" value="P:proteolysis"/>
    <property type="evidence" value="ECO:0007669"/>
    <property type="project" value="UniProtKB-KW"/>
</dbReference>
<evidence type="ECO:0000259" key="8">
    <source>
        <dbReference type="Pfam" id="PF25145"/>
    </source>
</evidence>
<evidence type="ECO:0000259" key="7">
    <source>
        <dbReference type="Pfam" id="PF24961"/>
    </source>
</evidence>
<accession>A0A855X025</accession>
<dbReference type="PANTHER" id="PTHR33507:SF4">
    <property type="entry name" value="NODULATION COMPETITIVENESS PROTEIN NFED"/>
    <property type="match status" value="1"/>
</dbReference>
<evidence type="ECO:0000256" key="5">
    <source>
        <dbReference type="SAM" id="Phobius"/>
    </source>
</evidence>
<dbReference type="InterPro" id="IPR052165">
    <property type="entry name" value="Membrane_assoc_protease"/>
</dbReference>
<dbReference type="GO" id="GO:0008233">
    <property type="term" value="F:peptidase activity"/>
    <property type="evidence" value="ECO:0007669"/>
    <property type="project" value="UniProtKB-KW"/>
</dbReference>
<comment type="caution">
    <text evidence="9">The sequence shown here is derived from an EMBL/GenBank/DDBJ whole genome shotgun (WGS) entry which is preliminary data.</text>
</comment>
<dbReference type="SUPFAM" id="SSF141322">
    <property type="entry name" value="NfeD domain-like"/>
    <property type="match status" value="1"/>
</dbReference>
<protein>
    <submittedName>
        <fullName evidence="9">Serine protease</fullName>
    </submittedName>
</protein>
<feature type="transmembrane region" description="Helical" evidence="5">
    <location>
        <begin position="319"/>
        <end position="336"/>
    </location>
</feature>
<dbReference type="InterPro" id="IPR002810">
    <property type="entry name" value="NfeD-like_C"/>
</dbReference>
<evidence type="ECO:0000313" key="10">
    <source>
        <dbReference type="Proteomes" id="UP000250918"/>
    </source>
</evidence>
<sequence length="458" mass="49048">MRQKLILALFGLSLTGLIVSSTLRIVASAQPKGELIDSAANLVKRMSDQAPRAVTAEPGNKLILRMYIDGAIGAVTDDRIADAIKQATEEGAELIVIYLDTPGGFTKPTWSITKRILNSPVPICIYIAPSGARAGSAGVYMTYAAHFAAMAYSTNIGAAHPVGAEGQKIDSVMNEKITNDAVAQIKAFADRRHRNAKWAEEAVRQSVSITDREALDSNVIDIRAEDYDDLLRQLNGRKTEVPAGEVTINTVGARTKDIKHTFAQKMLEIITSPDVAFILFSIGGLGIVLELYNPGAILPGVVGAICLILAFYSFQTLPINYAGVLLIILAIVLFIAEIKVVSHGLLTIGGVVSLFLGGMMLIKTSNPALQVSISILVTISILVGVTVAIVIWLVTRAARHAPWSGDKALIGKKGVVHQDGFVYVDGALWKMISDEPLEIGAHVEITGVDHLTLKVKKL</sequence>
<evidence type="ECO:0000256" key="4">
    <source>
        <dbReference type="ARBA" id="ARBA00023136"/>
    </source>
</evidence>
<keyword evidence="9" id="KW-0378">Hydrolase</keyword>
<dbReference type="Proteomes" id="UP000250918">
    <property type="component" value="Unassembled WGS sequence"/>
</dbReference>
<dbReference type="EMBL" id="PQAP01000206">
    <property type="protein sequence ID" value="PWB68330.1"/>
    <property type="molecule type" value="Genomic_DNA"/>
</dbReference>
<keyword evidence="3 5" id="KW-1133">Transmembrane helix</keyword>
<dbReference type="AlphaFoldDB" id="A0A855X025"/>
<proteinExistence type="predicted"/>
<keyword evidence="4 5" id="KW-0472">Membrane</keyword>
<feature type="transmembrane region" description="Helical" evidence="5">
    <location>
        <begin position="343"/>
        <end position="362"/>
    </location>
</feature>
<dbReference type="Pfam" id="PF01957">
    <property type="entry name" value="NfeD"/>
    <property type="match status" value="1"/>
</dbReference>
<dbReference type="GO" id="GO:0016020">
    <property type="term" value="C:membrane"/>
    <property type="evidence" value="ECO:0007669"/>
    <property type="project" value="UniProtKB-SubCell"/>
</dbReference>
<feature type="domain" description="NfeD1b N-terminal" evidence="8">
    <location>
        <begin position="80"/>
        <end position="225"/>
    </location>
</feature>
<feature type="domain" description="NfeD integral membrane" evidence="7">
    <location>
        <begin position="275"/>
        <end position="392"/>
    </location>
</feature>
<evidence type="ECO:0000256" key="3">
    <source>
        <dbReference type="ARBA" id="ARBA00022989"/>
    </source>
</evidence>
<dbReference type="Gene3D" id="2.40.50.140">
    <property type="entry name" value="Nucleic acid-binding proteins"/>
    <property type="match status" value="1"/>
</dbReference>